<protein>
    <submittedName>
        <fullName evidence="2">GNAT family N-acetyltransferase</fullName>
    </submittedName>
</protein>
<gene>
    <name evidence="2" type="ORF">HP552_29735</name>
</gene>
<dbReference type="PROSITE" id="PS51186">
    <property type="entry name" value="GNAT"/>
    <property type="match status" value="1"/>
</dbReference>
<keyword evidence="3" id="KW-1185">Reference proteome</keyword>
<accession>A0A7Y6EZ03</accession>
<dbReference type="AlphaFoldDB" id="A0A7Y6EZ03"/>
<evidence type="ECO:0000313" key="2">
    <source>
        <dbReference type="EMBL" id="NUU79388.1"/>
    </source>
</evidence>
<organism evidence="2 3">
    <name type="scientific">Paenibacillus xylanilyticus</name>
    <dbReference type="NCBI Taxonomy" id="248903"/>
    <lineage>
        <taxon>Bacteria</taxon>
        <taxon>Bacillati</taxon>
        <taxon>Bacillota</taxon>
        <taxon>Bacilli</taxon>
        <taxon>Bacillales</taxon>
        <taxon>Paenibacillaceae</taxon>
        <taxon>Paenibacillus</taxon>
    </lineage>
</organism>
<dbReference type="SUPFAM" id="SSF55729">
    <property type="entry name" value="Acyl-CoA N-acyltransferases (Nat)"/>
    <property type="match status" value="1"/>
</dbReference>
<dbReference type="EMBL" id="JABMCB010000202">
    <property type="protein sequence ID" value="NUU79388.1"/>
    <property type="molecule type" value="Genomic_DNA"/>
</dbReference>
<dbReference type="Pfam" id="PF13302">
    <property type="entry name" value="Acetyltransf_3"/>
    <property type="match status" value="1"/>
</dbReference>
<comment type="caution">
    <text evidence="2">The sequence shown here is derived from an EMBL/GenBank/DDBJ whole genome shotgun (WGS) entry which is preliminary data.</text>
</comment>
<proteinExistence type="predicted"/>
<feature type="domain" description="N-acetyltransferase" evidence="1">
    <location>
        <begin position="17"/>
        <end position="191"/>
    </location>
</feature>
<dbReference type="InterPro" id="IPR051531">
    <property type="entry name" value="N-acetyltransferase"/>
</dbReference>
<evidence type="ECO:0000259" key="1">
    <source>
        <dbReference type="PROSITE" id="PS51186"/>
    </source>
</evidence>
<reference evidence="2 3" key="1">
    <citation type="submission" date="2020-05" db="EMBL/GenBank/DDBJ databases">
        <title>Genome Sequencing of Type Strains.</title>
        <authorList>
            <person name="Lemaire J.F."/>
            <person name="Inderbitzin P."/>
            <person name="Gregorio O.A."/>
            <person name="Collins S.B."/>
            <person name="Wespe N."/>
            <person name="Knight-Connoni V."/>
        </authorList>
    </citation>
    <scope>NUCLEOTIDE SEQUENCE [LARGE SCALE GENOMIC DNA]</scope>
    <source>
        <strain evidence="2 3">LMG 21957</strain>
    </source>
</reference>
<dbReference type="GO" id="GO:0005737">
    <property type="term" value="C:cytoplasm"/>
    <property type="evidence" value="ECO:0007669"/>
    <property type="project" value="TreeGrafter"/>
</dbReference>
<keyword evidence="2" id="KW-0808">Transferase</keyword>
<evidence type="ECO:0000313" key="3">
    <source>
        <dbReference type="Proteomes" id="UP000526125"/>
    </source>
</evidence>
<dbReference type="InterPro" id="IPR000182">
    <property type="entry name" value="GNAT_dom"/>
</dbReference>
<dbReference type="Proteomes" id="UP000526125">
    <property type="component" value="Unassembled WGS sequence"/>
</dbReference>
<dbReference type="InterPro" id="IPR016181">
    <property type="entry name" value="Acyl_CoA_acyltransferase"/>
</dbReference>
<dbReference type="Gene3D" id="3.40.630.30">
    <property type="match status" value="1"/>
</dbReference>
<dbReference type="PANTHER" id="PTHR43792:SF9">
    <property type="entry name" value="RIBOSOMAL-PROTEIN-ALANINE ACETYLTRANSFERASE"/>
    <property type="match status" value="1"/>
</dbReference>
<name>A0A7Y6EZ03_9BACL</name>
<dbReference type="PANTHER" id="PTHR43792">
    <property type="entry name" value="GNAT FAMILY, PUTATIVE (AFU_ORTHOLOGUE AFUA_3G00765)-RELATED-RELATED"/>
    <property type="match status" value="1"/>
</dbReference>
<dbReference type="CDD" id="cd04301">
    <property type="entry name" value="NAT_SF"/>
    <property type="match status" value="1"/>
</dbReference>
<sequence length="196" mass="23027">MVSKNTNYSILIECEDIILREYRLSDLERMQEITWQPEIHGFLPGWNVQQEVRQDWLMNYEIPTNNEFIQRVQEGNDIEDLILRLGIVLKGTGEFIGWCCSGIKDELPEPNREVMYAISKDHRNKGYASQAVQGVIQYLFENTEVAQLNAIALLENKPSNKVIQKNHFVFINEIQIEKDKYNHYLLHKSDWISLNN</sequence>
<dbReference type="GO" id="GO:0008999">
    <property type="term" value="F:protein-N-terminal-alanine acetyltransferase activity"/>
    <property type="evidence" value="ECO:0007669"/>
    <property type="project" value="TreeGrafter"/>
</dbReference>
<dbReference type="RefSeq" id="WP_175398948.1">
    <property type="nucleotide sequence ID" value="NZ_JABMCB010000202.1"/>
</dbReference>